<dbReference type="InterPro" id="IPR043502">
    <property type="entry name" value="DNA/RNA_pol_sf"/>
</dbReference>
<dbReference type="PROSITE" id="PS50878">
    <property type="entry name" value="RT_POL"/>
    <property type="match status" value="1"/>
</dbReference>
<feature type="compositionally biased region" description="Pro residues" evidence="1">
    <location>
        <begin position="105"/>
        <end position="119"/>
    </location>
</feature>
<accession>A0A9W3DKT8</accession>
<dbReference type="PANTHER" id="PTHR33116">
    <property type="entry name" value="REVERSE TRANSCRIPTASE ZINC-BINDING DOMAIN-CONTAINING PROTEIN-RELATED-RELATED"/>
    <property type="match status" value="1"/>
</dbReference>
<dbReference type="KEGG" id="rsz:130511327"/>
<evidence type="ECO:0000259" key="2">
    <source>
        <dbReference type="PROSITE" id="PS50878"/>
    </source>
</evidence>
<dbReference type="PANTHER" id="PTHR33116:SF80">
    <property type="entry name" value="REVERSE TRANSCRIPTASE ZINC-BINDING DOMAIN-CONTAINING PROTEIN"/>
    <property type="match status" value="1"/>
</dbReference>
<dbReference type="GeneID" id="130511327"/>
<feature type="region of interest" description="Disordered" evidence="1">
    <location>
        <begin position="1"/>
        <end position="153"/>
    </location>
</feature>
<feature type="compositionally biased region" description="Low complexity" evidence="1">
    <location>
        <begin position="87"/>
        <end position="102"/>
    </location>
</feature>
<gene>
    <name evidence="4" type="primary">LOC130511327</name>
</gene>
<dbReference type="InterPro" id="IPR036691">
    <property type="entry name" value="Endo/exonu/phosph_ase_sf"/>
</dbReference>
<dbReference type="Pfam" id="PF13966">
    <property type="entry name" value="zf-RVT"/>
    <property type="match status" value="1"/>
</dbReference>
<feature type="domain" description="Reverse transcriptase" evidence="2">
    <location>
        <begin position="526"/>
        <end position="804"/>
    </location>
</feature>
<dbReference type="CDD" id="cd01650">
    <property type="entry name" value="RT_nLTR_like"/>
    <property type="match status" value="1"/>
</dbReference>
<dbReference type="InterPro" id="IPR026960">
    <property type="entry name" value="RVT-Znf"/>
</dbReference>
<dbReference type="InterPro" id="IPR005135">
    <property type="entry name" value="Endo/exonuclease/phosphatase"/>
</dbReference>
<keyword evidence="3" id="KW-1185">Reference proteome</keyword>
<dbReference type="OrthoDB" id="691688at2759"/>
<protein>
    <submittedName>
        <fullName evidence="4">Uncharacterized protein LOC130511327</fullName>
    </submittedName>
</protein>
<dbReference type="Proteomes" id="UP000504610">
    <property type="component" value="Chromosome 4"/>
</dbReference>
<name>A0A9W3DKT8_RAPSA</name>
<evidence type="ECO:0000313" key="4">
    <source>
        <dbReference type="RefSeq" id="XP_056864236.1"/>
    </source>
</evidence>
<dbReference type="Pfam" id="PF03372">
    <property type="entry name" value="Exo_endo_phos"/>
    <property type="match status" value="1"/>
</dbReference>
<dbReference type="Gene3D" id="3.60.10.10">
    <property type="entry name" value="Endonuclease/exonuclease/phosphatase"/>
    <property type="match status" value="1"/>
</dbReference>
<evidence type="ECO:0000256" key="1">
    <source>
        <dbReference type="SAM" id="MobiDB-lite"/>
    </source>
</evidence>
<dbReference type="SUPFAM" id="SSF56672">
    <property type="entry name" value="DNA/RNA polymerases"/>
    <property type="match status" value="1"/>
</dbReference>
<dbReference type="Pfam" id="PF00078">
    <property type="entry name" value="RVT_1"/>
    <property type="match status" value="1"/>
</dbReference>
<sequence>MPKSSIKPPPTPPPVSRELNSESSYHISFDPLSFPPLTAENWESPKRKSKQFFKHSSLPPPKPGLSNPFAPLSFSSTLKPPLPPHLPLSSLQSSTSPPSLVPQDSCPPAPSLPFDPPIPSSSSHSPPASLVPDSPPMGSLPSQGVTPKGINDSTKHHPFAQWLSSQQPLIGALLETRIKEPNLNQLLSIFCPGWNYISNHNTDEDGRIVIIWKPSVTVQEIHQTRQSLTCKVTLQSGQTFFFSAIYASNLREERLDLWNSLIEIQQTYYLEDQSWLIGGDLNQIIHHAEHSSPSVNHLTADMVELSDFFLDLGVEDLRFQGNSRTWTNKRPENPVTKKLDRALVNLQWISNFPDSIATFLPHDFSDHSPCIVNLACPLPSSGTKPFKFFNHLTSHPDFLVSTEVQCVAASRASQNSIRSITLLDGTVITDPDLISSAAIAHFQAILAPNSLPAVSVSYQWLQQLHSFSCSSHHRQLMSTAPTFAEIANVLKKLNPSKSPGPDGFTSAFFKKAWSIVGSEFLQAISQFFISGFMPRSTNSTILTLIPKKPGATSMGDYRPISCCNTTYKTISRLLVKRLKLILPGFILPNQTAFVQGRLLIENTLLASEIVQGYHGKGGQKRITIKVDIAKAFDTVRWEFLFACLRSYNIPEPLIRWLQACVCTPSFSVAFNGSTYGYFKGKRGLRQGDPLSPYLFVLVMNCLSLALDRAAASGLFHYHPRCERTKLTHLSFADDLLIFSDGSLSSVQAILSVLKDFELRSGLAISIQKTSLFAAGLTDSEVQSIRDHTGLSSGVLPIRYLGVPLHTKKISQAQCAPLLQSIKTKLRSWTVKKLTYAGRLQLVTSVINGITNFWTSSFIVPKSVIREIDSLCAKFLWKGDITATSSSAKVAWESCCHSKGEGGLGLRNLDAWNLACALKMIWLLFFVKESIWSMWFKEEILEGNLEMFWVINTRQKHSWLVNQLLEARGIIYPWIKKQVHNGETCYFWTTNWSPYGNLKEYLGATASLRFPISARATLAELWDNGDWILPNARSDRQLQVISYLSTITITEFVDELEWWPGNQKELRYQTGAIYNMLRPHGATVSWHNEVWFSGGIPKHMFLVWLMVRNRCPTRDRLLSWGLQTDSRCLLCNVADESIAHCFFECSVAWEIWKTIAVRCNFNSARQWAAILPQLKCHSTNKTQKTLLLLCWQATLYILWTERNNRLHNAQSTSPPGLIAKIKLVVKNRISSLRIDRPKFSSSLLQLWFST</sequence>
<feature type="compositionally biased region" description="Low complexity" evidence="1">
    <location>
        <begin position="120"/>
        <end position="132"/>
    </location>
</feature>
<dbReference type="InterPro" id="IPR000477">
    <property type="entry name" value="RT_dom"/>
</dbReference>
<dbReference type="AlphaFoldDB" id="A0A9W3DKT8"/>
<reference evidence="4" key="2">
    <citation type="submission" date="2025-08" db="UniProtKB">
        <authorList>
            <consortium name="RefSeq"/>
        </authorList>
    </citation>
    <scope>IDENTIFICATION</scope>
    <source>
        <tissue evidence="4">Leaf</tissue>
    </source>
</reference>
<evidence type="ECO:0000313" key="3">
    <source>
        <dbReference type="Proteomes" id="UP000504610"/>
    </source>
</evidence>
<dbReference type="RefSeq" id="XP_056864236.1">
    <property type="nucleotide sequence ID" value="XM_057008256.1"/>
</dbReference>
<dbReference type="SUPFAM" id="SSF56219">
    <property type="entry name" value="DNase I-like"/>
    <property type="match status" value="1"/>
</dbReference>
<organism evidence="3 4">
    <name type="scientific">Raphanus sativus</name>
    <name type="common">Radish</name>
    <name type="synonym">Raphanus raphanistrum var. sativus</name>
    <dbReference type="NCBI Taxonomy" id="3726"/>
    <lineage>
        <taxon>Eukaryota</taxon>
        <taxon>Viridiplantae</taxon>
        <taxon>Streptophyta</taxon>
        <taxon>Embryophyta</taxon>
        <taxon>Tracheophyta</taxon>
        <taxon>Spermatophyta</taxon>
        <taxon>Magnoliopsida</taxon>
        <taxon>eudicotyledons</taxon>
        <taxon>Gunneridae</taxon>
        <taxon>Pentapetalae</taxon>
        <taxon>rosids</taxon>
        <taxon>malvids</taxon>
        <taxon>Brassicales</taxon>
        <taxon>Brassicaceae</taxon>
        <taxon>Brassiceae</taxon>
        <taxon>Raphanus</taxon>
    </lineage>
</organism>
<proteinExistence type="predicted"/>
<reference evidence="3" key="1">
    <citation type="journal article" date="2019" name="Database">
        <title>The radish genome database (RadishGD): an integrated information resource for radish genomics.</title>
        <authorList>
            <person name="Yu H.J."/>
            <person name="Baek S."/>
            <person name="Lee Y.J."/>
            <person name="Cho A."/>
            <person name="Mun J.H."/>
        </authorList>
    </citation>
    <scope>NUCLEOTIDE SEQUENCE [LARGE SCALE GENOMIC DNA]</scope>
    <source>
        <strain evidence="3">cv. WK10039</strain>
    </source>
</reference>
<dbReference type="GO" id="GO:0003824">
    <property type="term" value="F:catalytic activity"/>
    <property type="evidence" value="ECO:0007669"/>
    <property type="project" value="InterPro"/>
</dbReference>